<dbReference type="GO" id="GO:0000228">
    <property type="term" value="C:nuclear chromosome"/>
    <property type="evidence" value="ECO:0000318"/>
    <property type="project" value="GO_Central"/>
</dbReference>
<keyword evidence="3" id="KW-1185">Reference proteome</keyword>
<dbReference type="Gramene" id="PHT68122">
    <property type="protein sequence ID" value="PHT68122"/>
    <property type="gene ID" value="T459_27609"/>
</dbReference>
<organism evidence="2 3">
    <name type="scientific">Capsicum annuum</name>
    <name type="common">Capsicum pepper</name>
    <dbReference type="NCBI Taxonomy" id="4072"/>
    <lineage>
        <taxon>Eukaryota</taxon>
        <taxon>Viridiplantae</taxon>
        <taxon>Streptophyta</taxon>
        <taxon>Embryophyta</taxon>
        <taxon>Tracheophyta</taxon>
        <taxon>Spermatophyta</taxon>
        <taxon>Magnoliopsida</taxon>
        <taxon>eudicotyledons</taxon>
        <taxon>Gunneridae</taxon>
        <taxon>Pentapetalae</taxon>
        <taxon>asterids</taxon>
        <taxon>lamiids</taxon>
        <taxon>Solanales</taxon>
        <taxon>Solanaceae</taxon>
        <taxon>Solanoideae</taxon>
        <taxon>Capsiceae</taxon>
        <taxon>Capsicum</taxon>
    </lineage>
</organism>
<dbReference type="AlphaFoldDB" id="A0A2G2YEE2"/>
<evidence type="ECO:0000256" key="1">
    <source>
        <dbReference type="SAM" id="MobiDB-lite"/>
    </source>
</evidence>
<proteinExistence type="predicted"/>
<accession>A0A2G2YEE2</accession>
<gene>
    <name evidence="2" type="ORF">T459_27609</name>
</gene>
<reference evidence="2 3" key="1">
    <citation type="journal article" date="2014" name="Nat. Genet.">
        <title>Genome sequence of the hot pepper provides insights into the evolution of pungency in Capsicum species.</title>
        <authorList>
            <person name="Kim S."/>
            <person name="Park M."/>
            <person name="Yeom S.I."/>
            <person name="Kim Y.M."/>
            <person name="Lee J.M."/>
            <person name="Lee H.A."/>
            <person name="Seo E."/>
            <person name="Choi J."/>
            <person name="Cheong K."/>
            <person name="Kim K.T."/>
            <person name="Jung K."/>
            <person name="Lee G.W."/>
            <person name="Oh S.K."/>
            <person name="Bae C."/>
            <person name="Kim S.B."/>
            <person name="Lee H.Y."/>
            <person name="Kim S.Y."/>
            <person name="Kim M.S."/>
            <person name="Kang B.C."/>
            <person name="Jo Y.D."/>
            <person name="Yang H.B."/>
            <person name="Jeong H.J."/>
            <person name="Kang W.H."/>
            <person name="Kwon J.K."/>
            <person name="Shin C."/>
            <person name="Lim J.Y."/>
            <person name="Park J.H."/>
            <person name="Huh J.H."/>
            <person name="Kim J.S."/>
            <person name="Kim B.D."/>
            <person name="Cohen O."/>
            <person name="Paran I."/>
            <person name="Suh M.C."/>
            <person name="Lee S.B."/>
            <person name="Kim Y.K."/>
            <person name="Shin Y."/>
            <person name="Noh S.J."/>
            <person name="Park J."/>
            <person name="Seo Y.S."/>
            <person name="Kwon S.Y."/>
            <person name="Kim H.A."/>
            <person name="Park J.M."/>
            <person name="Kim H.J."/>
            <person name="Choi S.B."/>
            <person name="Bosland P.W."/>
            <person name="Reeves G."/>
            <person name="Jo S.H."/>
            <person name="Lee B.W."/>
            <person name="Cho H.T."/>
            <person name="Choi H.S."/>
            <person name="Lee M.S."/>
            <person name="Yu Y."/>
            <person name="Do Choi Y."/>
            <person name="Park B.S."/>
            <person name="van Deynze A."/>
            <person name="Ashrafi H."/>
            <person name="Hill T."/>
            <person name="Kim W.T."/>
            <person name="Pai H.S."/>
            <person name="Ahn H.K."/>
            <person name="Yeam I."/>
            <person name="Giovannoni J.J."/>
            <person name="Rose J.K."/>
            <person name="Sorensen I."/>
            <person name="Lee S.J."/>
            <person name="Kim R.W."/>
            <person name="Choi I.Y."/>
            <person name="Choi B.S."/>
            <person name="Lim J.S."/>
            <person name="Lee Y.H."/>
            <person name="Choi D."/>
        </authorList>
    </citation>
    <scope>NUCLEOTIDE SEQUENCE [LARGE SCALE GENOMIC DNA]</scope>
    <source>
        <strain evidence="3">cv. CM334</strain>
    </source>
</reference>
<dbReference type="GO" id="GO:0007131">
    <property type="term" value="P:reciprocal meiotic recombination"/>
    <property type="evidence" value="ECO:0000318"/>
    <property type="project" value="GO_Central"/>
</dbReference>
<dbReference type="GO" id="GO:0000706">
    <property type="term" value="P:meiotic DNA double-strand break processing"/>
    <property type="evidence" value="ECO:0000318"/>
    <property type="project" value="GO_Central"/>
</dbReference>
<reference evidence="2 3" key="2">
    <citation type="journal article" date="2017" name="Genome Biol.">
        <title>New reference genome sequences of hot pepper reveal the massive evolution of plant disease-resistance genes by retroduplication.</title>
        <authorList>
            <person name="Kim S."/>
            <person name="Park J."/>
            <person name="Yeom S.I."/>
            <person name="Kim Y.M."/>
            <person name="Seo E."/>
            <person name="Kim K.T."/>
            <person name="Kim M.S."/>
            <person name="Lee J.M."/>
            <person name="Cheong K."/>
            <person name="Shin H.S."/>
            <person name="Kim S.B."/>
            <person name="Han K."/>
            <person name="Lee J."/>
            <person name="Park M."/>
            <person name="Lee H.A."/>
            <person name="Lee H.Y."/>
            <person name="Lee Y."/>
            <person name="Oh S."/>
            <person name="Lee J.H."/>
            <person name="Choi E."/>
            <person name="Choi E."/>
            <person name="Lee S.E."/>
            <person name="Jeon J."/>
            <person name="Kim H."/>
            <person name="Choi G."/>
            <person name="Song H."/>
            <person name="Lee J."/>
            <person name="Lee S.C."/>
            <person name="Kwon J.K."/>
            <person name="Lee H.Y."/>
            <person name="Koo N."/>
            <person name="Hong Y."/>
            <person name="Kim R.W."/>
            <person name="Kang W.H."/>
            <person name="Huh J.H."/>
            <person name="Kang B.C."/>
            <person name="Yang T.J."/>
            <person name="Lee Y.H."/>
            <person name="Bennetzen J.L."/>
            <person name="Choi D."/>
        </authorList>
    </citation>
    <scope>NUCLEOTIDE SEQUENCE [LARGE SCALE GENOMIC DNA]</scope>
    <source>
        <strain evidence="3">cv. CM334</strain>
    </source>
</reference>
<comment type="caution">
    <text evidence="2">The sequence shown here is derived from an EMBL/GenBank/DDBJ whole genome shotgun (WGS) entry which is preliminary data.</text>
</comment>
<feature type="compositionally biased region" description="Basic and acidic residues" evidence="1">
    <location>
        <begin position="59"/>
        <end position="82"/>
    </location>
</feature>
<dbReference type="EMBL" id="AYRZ02000011">
    <property type="protein sequence ID" value="PHT68122.1"/>
    <property type="molecule type" value="Genomic_DNA"/>
</dbReference>
<evidence type="ECO:0000313" key="2">
    <source>
        <dbReference type="EMBL" id="PHT68122.1"/>
    </source>
</evidence>
<dbReference type="GO" id="GO:0003677">
    <property type="term" value="F:DNA binding"/>
    <property type="evidence" value="ECO:0000318"/>
    <property type="project" value="GO_Central"/>
</dbReference>
<name>A0A2G2YEE2_CAPAN</name>
<feature type="compositionally biased region" description="Polar residues" evidence="1">
    <location>
        <begin position="43"/>
        <end position="52"/>
    </location>
</feature>
<sequence length="140" mass="15592">MAYDATFLPVSEIQWLGVFVQDSDKYSIPQKCLLPLIVEVRSRTSQDGSQEPPSAPESVARDRIREQTRNDRDKGRGRDKTQEAAQISDRVGSLEVEFEADRRWPGGLLHGPSLGPLEVQVLFEPDGQVGGLSGIRRFVT</sequence>
<evidence type="ECO:0000313" key="3">
    <source>
        <dbReference type="Proteomes" id="UP000222542"/>
    </source>
</evidence>
<dbReference type="GO" id="GO:0042138">
    <property type="term" value="P:meiotic DNA double-strand break formation"/>
    <property type="evidence" value="ECO:0000318"/>
    <property type="project" value="GO_Central"/>
</dbReference>
<protein>
    <submittedName>
        <fullName evidence="2">Uncharacterized protein</fullName>
    </submittedName>
</protein>
<dbReference type="Proteomes" id="UP000222542">
    <property type="component" value="Unassembled WGS sequence"/>
</dbReference>
<feature type="region of interest" description="Disordered" evidence="1">
    <location>
        <begin position="42"/>
        <end position="87"/>
    </location>
</feature>